<evidence type="ECO:0000313" key="2">
    <source>
        <dbReference type="EMBL" id="GHC14089.1"/>
    </source>
</evidence>
<dbReference type="InterPro" id="IPR018958">
    <property type="entry name" value="Knr4/Smi1-like_dom"/>
</dbReference>
<dbReference type="SUPFAM" id="SSF160631">
    <property type="entry name" value="SMI1/KNR4-like"/>
    <property type="match status" value="1"/>
</dbReference>
<gene>
    <name evidence="2" type="ORF">GCM10007047_34190</name>
</gene>
<comment type="caution">
    <text evidence="2">The sequence shown here is derived from an EMBL/GenBank/DDBJ whole genome shotgun (WGS) entry which is preliminary data.</text>
</comment>
<dbReference type="InterPro" id="IPR037883">
    <property type="entry name" value="Knr4/Smi1-like_sf"/>
</dbReference>
<sequence length="156" mass="17722">MRKLSMRDEYGSCSSSVVDSIEGRLGIRFPADYREFLYEMNGGYLEQENDSFYDAVGHIDQLPVDVMELYGVGAGERASELVDTIKLYRNRIPDCMIPVGSDSFGNQICLVTTQEDFGKIYLWIHDEVGQGQHDSLVYLISNSFTDFVDGLTEYRD</sequence>
<reference evidence="2" key="2">
    <citation type="submission" date="2020-09" db="EMBL/GenBank/DDBJ databases">
        <authorList>
            <person name="Sun Q."/>
            <person name="Kim S."/>
        </authorList>
    </citation>
    <scope>NUCLEOTIDE SEQUENCE</scope>
    <source>
        <strain evidence="2">KCTC 12870</strain>
    </source>
</reference>
<name>A0A8J3GEF3_9BACT</name>
<reference evidence="2" key="1">
    <citation type="journal article" date="2014" name="Int. J. Syst. Evol. Microbiol.">
        <title>Complete genome sequence of Corynebacterium casei LMG S-19264T (=DSM 44701T), isolated from a smear-ripened cheese.</title>
        <authorList>
            <consortium name="US DOE Joint Genome Institute (JGI-PGF)"/>
            <person name="Walter F."/>
            <person name="Albersmeier A."/>
            <person name="Kalinowski J."/>
            <person name="Ruckert C."/>
        </authorList>
    </citation>
    <scope>NUCLEOTIDE SEQUENCE</scope>
    <source>
        <strain evidence="2">KCTC 12870</strain>
    </source>
</reference>
<evidence type="ECO:0000313" key="3">
    <source>
        <dbReference type="Proteomes" id="UP000642829"/>
    </source>
</evidence>
<proteinExistence type="predicted"/>
<organism evidence="2 3">
    <name type="scientific">Cerasicoccus arenae</name>
    <dbReference type="NCBI Taxonomy" id="424488"/>
    <lineage>
        <taxon>Bacteria</taxon>
        <taxon>Pseudomonadati</taxon>
        <taxon>Verrucomicrobiota</taxon>
        <taxon>Opitutia</taxon>
        <taxon>Puniceicoccales</taxon>
        <taxon>Cerasicoccaceae</taxon>
        <taxon>Cerasicoccus</taxon>
    </lineage>
</organism>
<dbReference type="AlphaFoldDB" id="A0A8J3GEF3"/>
<dbReference type="Proteomes" id="UP000642829">
    <property type="component" value="Unassembled WGS sequence"/>
</dbReference>
<dbReference type="EMBL" id="BMXG01000042">
    <property type="protein sequence ID" value="GHC14089.1"/>
    <property type="molecule type" value="Genomic_DNA"/>
</dbReference>
<protein>
    <recommendedName>
        <fullName evidence="1">Knr4/Smi1-like domain-containing protein</fullName>
    </recommendedName>
</protein>
<dbReference type="Gene3D" id="3.40.1580.10">
    <property type="entry name" value="SMI1/KNR4-like"/>
    <property type="match status" value="1"/>
</dbReference>
<dbReference type="SMART" id="SM00860">
    <property type="entry name" value="SMI1_KNR4"/>
    <property type="match status" value="1"/>
</dbReference>
<keyword evidence="3" id="KW-1185">Reference proteome</keyword>
<dbReference type="Pfam" id="PF09346">
    <property type="entry name" value="SMI1_KNR4"/>
    <property type="match status" value="1"/>
</dbReference>
<evidence type="ECO:0000259" key="1">
    <source>
        <dbReference type="SMART" id="SM00860"/>
    </source>
</evidence>
<dbReference type="RefSeq" id="WP_189517607.1">
    <property type="nucleotide sequence ID" value="NZ_BMXG01000042.1"/>
</dbReference>
<feature type="domain" description="Knr4/Smi1-like" evidence="1">
    <location>
        <begin position="12"/>
        <end position="150"/>
    </location>
</feature>
<accession>A0A8J3GEF3</accession>